<evidence type="ECO:0000313" key="3">
    <source>
        <dbReference type="EMBL" id="CAB4196439.1"/>
    </source>
</evidence>
<protein>
    <submittedName>
        <fullName evidence="1">Uncharacterized protein</fullName>
    </submittedName>
</protein>
<reference evidence="1" key="1">
    <citation type="submission" date="2020-04" db="EMBL/GenBank/DDBJ databases">
        <authorList>
            <person name="Chiriac C."/>
            <person name="Salcher M."/>
            <person name="Ghai R."/>
            <person name="Kavagutti S V."/>
        </authorList>
    </citation>
    <scope>NUCLEOTIDE SEQUENCE</scope>
</reference>
<dbReference type="EMBL" id="LR797251">
    <property type="protein sequence ID" value="CAB4196439.1"/>
    <property type="molecule type" value="Genomic_DNA"/>
</dbReference>
<evidence type="ECO:0000313" key="4">
    <source>
        <dbReference type="EMBL" id="CAB4205166.1"/>
    </source>
</evidence>
<gene>
    <name evidence="3" type="ORF">UFOVP1292_43</name>
    <name evidence="4" type="ORF">UFOVP1411_34</name>
    <name evidence="1" type="ORF">UFOVP859_52</name>
    <name evidence="2" type="ORF">UFOVP882_50</name>
</gene>
<dbReference type="EMBL" id="LR796826">
    <property type="protein sequence ID" value="CAB4168524.1"/>
    <property type="molecule type" value="Genomic_DNA"/>
</dbReference>
<evidence type="ECO:0000313" key="1">
    <source>
        <dbReference type="EMBL" id="CAB4167805.1"/>
    </source>
</evidence>
<sequence length="67" mass="7247">MTTIASIVFSLVIFAGNNGGITTTTIGDFQTQALCEESKKSVEEQFRHSTFRATVLCVAIPAFTMTN</sequence>
<proteinExistence type="predicted"/>
<name>A0A6J5PFE2_9CAUD</name>
<dbReference type="EMBL" id="LR796816">
    <property type="protein sequence ID" value="CAB4167805.1"/>
    <property type="molecule type" value="Genomic_DNA"/>
</dbReference>
<evidence type="ECO:0000313" key="2">
    <source>
        <dbReference type="EMBL" id="CAB4168524.1"/>
    </source>
</evidence>
<organism evidence="1">
    <name type="scientific">uncultured Caudovirales phage</name>
    <dbReference type="NCBI Taxonomy" id="2100421"/>
    <lineage>
        <taxon>Viruses</taxon>
        <taxon>Duplodnaviria</taxon>
        <taxon>Heunggongvirae</taxon>
        <taxon>Uroviricota</taxon>
        <taxon>Caudoviricetes</taxon>
        <taxon>Peduoviridae</taxon>
        <taxon>Maltschvirus</taxon>
        <taxon>Maltschvirus maltsch</taxon>
    </lineage>
</organism>
<dbReference type="EMBL" id="LR797357">
    <property type="protein sequence ID" value="CAB4205166.1"/>
    <property type="molecule type" value="Genomic_DNA"/>
</dbReference>
<accession>A0A6J5PFE2</accession>